<dbReference type="AlphaFoldDB" id="A0A0D9W354"/>
<evidence type="ECO:0000313" key="2">
    <source>
        <dbReference type="EnsemblPlants" id="LPERR04G04120.2"/>
    </source>
</evidence>
<evidence type="ECO:0000313" key="3">
    <source>
        <dbReference type="Proteomes" id="UP000032180"/>
    </source>
</evidence>
<dbReference type="HOGENOM" id="CLU_2213725_0_0_1"/>
<keyword evidence="3" id="KW-1185">Reference proteome</keyword>
<sequence>MSSACEVKPLPRCVVKTQDKRRWRRRLARPAELLEAVHEAAGRRTAAQEDGMRWRLQTIIPTCSCRQLSYVVARQLLRDPLHRNIILPKRKGNGGTFEPTHTIDNIN</sequence>
<dbReference type="Proteomes" id="UP000032180">
    <property type="component" value="Chromosome 4"/>
</dbReference>
<feature type="region of interest" description="Disordered" evidence="1">
    <location>
        <begin position="88"/>
        <end position="107"/>
    </location>
</feature>
<reference evidence="2" key="3">
    <citation type="submission" date="2015-04" db="UniProtKB">
        <authorList>
            <consortium name="EnsemblPlants"/>
        </authorList>
    </citation>
    <scope>IDENTIFICATION</scope>
</reference>
<dbReference type="EnsemblPlants" id="LPERR04G04120.2">
    <property type="protein sequence ID" value="LPERR04G04120.2"/>
    <property type="gene ID" value="LPERR04G04120"/>
</dbReference>
<proteinExistence type="predicted"/>
<name>A0A0D9W354_9ORYZ</name>
<reference evidence="2 3" key="1">
    <citation type="submission" date="2012-08" db="EMBL/GenBank/DDBJ databases">
        <title>Oryza genome evolution.</title>
        <authorList>
            <person name="Wing R.A."/>
        </authorList>
    </citation>
    <scope>NUCLEOTIDE SEQUENCE</scope>
</reference>
<dbReference type="Gramene" id="LPERR04G04120.2">
    <property type="protein sequence ID" value="LPERR04G04120.2"/>
    <property type="gene ID" value="LPERR04G04120"/>
</dbReference>
<protein>
    <submittedName>
        <fullName evidence="2">Uncharacterized protein</fullName>
    </submittedName>
</protein>
<accession>A0A0D9W354</accession>
<evidence type="ECO:0000256" key="1">
    <source>
        <dbReference type="SAM" id="MobiDB-lite"/>
    </source>
</evidence>
<organism evidence="2 3">
    <name type="scientific">Leersia perrieri</name>
    <dbReference type="NCBI Taxonomy" id="77586"/>
    <lineage>
        <taxon>Eukaryota</taxon>
        <taxon>Viridiplantae</taxon>
        <taxon>Streptophyta</taxon>
        <taxon>Embryophyta</taxon>
        <taxon>Tracheophyta</taxon>
        <taxon>Spermatophyta</taxon>
        <taxon>Magnoliopsida</taxon>
        <taxon>Liliopsida</taxon>
        <taxon>Poales</taxon>
        <taxon>Poaceae</taxon>
        <taxon>BOP clade</taxon>
        <taxon>Oryzoideae</taxon>
        <taxon>Oryzeae</taxon>
        <taxon>Oryzinae</taxon>
        <taxon>Leersia</taxon>
    </lineage>
</organism>
<reference evidence="3" key="2">
    <citation type="submission" date="2013-12" db="EMBL/GenBank/DDBJ databases">
        <authorList>
            <person name="Yu Y."/>
            <person name="Lee S."/>
            <person name="de Baynast K."/>
            <person name="Wissotski M."/>
            <person name="Liu L."/>
            <person name="Talag J."/>
            <person name="Goicoechea J."/>
            <person name="Angelova A."/>
            <person name="Jetty R."/>
            <person name="Kudrna D."/>
            <person name="Golser W."/>
            <person name="Rivera L."/>
            <person name="Zhang J."/>
            <person name="Wing R."/>
        </authorList>
    </citation>
    <scope>NUCLEOTIDE SEQUENCE</scope>
</reference>